<dbReference type="CDD" id="cd05288">
    <property type="entry name" value="PGDH"/>
    <property type="match status" value="1"/>
</dbReference>
<organism evidence="3 4">
    <name type="scientific">Streptomyces rubrogriseus</name>
    <dbReference type="NCBI Taxonomy" id="194673"/>
    <lineage>
        <taxon>Bacteria</taxon>
        <taxon>Bacillati</taxon>
        <taxon>Actinomycetota</taxon>
        <taxon>Actinomycetes</taxon>
        <taxon>Kitasatosporales</taxon>
        <taxon>Streptomycetaceae</taxon>
        <taxon>Streptomyces</taxon>
        <taxon>Streptomyces violaceoruber group</taxon>
    </lineage>
</organism>
<dbReference type="RefSeq" id="WP_164271266.1">
    <property type="nucleotide sequence ID" value="NZ_JAAGMQ010000142.1"/>
</dbReference>
<dbReference type="Pfam" id="PF16884">
    <property type="entry name" value="ADH_N_2"/>
    <property type="match status" value="1"/>
</dbReference>
<dbReference type="InterPro" id="IPR041694">
    <property type="entry name" value="ADH_N_2"/>
</dbReference>
<dbReference type="GO" id="GO:0016628">
    <property type="term" value="F:oxidoreductase activity, acting on the CH-CH group of donors, NAD or NADP as acceptor"/>
    <property type="evidence" value="ECO:0007669"/>
    <property type="project" value="InterPro"/>
</dbReference>
<dbReference type="InterPro" id="IPR036291">
    <property type="entry name" value="NAD(P)-bd_dom_sf"/>
</dbReference>
<reference evidence="3 4" key="1">
    <citation type="submission" date="2020-01" db="EMBL/GenBank/DDBJ databases">
        <title>Insect and environment-associated Actinomycetes.</title>
        <authorList>
            <person name="Currrie C."/>
            <person name="Chevrette M."/>
            <person name="Carlson C."/>
            <person name="Stubbendieck R."/>
            <person name="Wendt-Pienkowski E."/>
        </authorList>
    </citation>
    <scope>NUCLEOTIDE SEQUENCE [LARGE SCALE GENOMIC DNA]</scope>
    <source>
        <strain evidence="3 4">SID7739</strain>
    </source>
</reference>
<proteinExistence type="predicted"/>
<protein>
    <submittedName>
        <fullName evidence="3">NADP-dependent oxidoreductase</fullName>
    </submittedName>
</protein>
<dbReference type="SUPFAM" id="SSF51735">
    <property type="entry name" value="NAD(P)-binding Rossmann-fold domains"/>
    <property type="match status" value="1"/>
</dbReference>
<comment type="caution">
    <text evidence="3">The sequence shown here is derived from an EMBL/GenBank/DDBJ whole genome shotgun (WGS) entry which is preliminary data.</text>
</comment>
<dbReference type="InterPro" id="IPR045010">
    <property type="entry name" value="MDR_fam"/>
</dbReference>
<dbReference type="InterPro" id="IPR020843">
    <property type="entry name" value="ER"/>
</dbReference>
<gene>
    <name evidence="3" type="ORF">G3I66_05140</name>
</gene>
<name>A0A6G3T7N7_9ACTN</name>
<evidence type="ECO:0000259" key="2">
    <source>
        <dbReference type="SMART" id="SM00829"/>
    </source>
</evidence>
<dbReference type="Proteomes" id="UP000475666">
    <property type="component" value="Unassembled WGS sequence"/>
</dbReference>
<dbReference type="EMBL" id="JAAGMQ010000142">
    <property type="protein sequence ID" value="NEC32566.1"/>
    <property type="molecule type" value="Genomic_DNA"/>
</dbReference>
<keyword evidence="1" id="KW-0560">Oxidoreductase</keyword>
<dbReference type="SUPFAM" id="SSF50129">
    <property type="entry name" value="GroES-like"/>
    <property type="match status" value="1"/>
</dbReference>
<dbReference type="AlphaFoldDB" id="A0A6G3T7N7"/>
<dbReference type="Gene3D" id="3.40.50.720">
    <property type="entry name" value="NAD(P)-binding Rossmann-like Domain"/>
    <property type="match status" value="1"/>
</dbReference>
<dbReference type="FunFam" id="3.40.50.720:FF:000121">
    <property type="entry name" value="Prostaglandin reductase 2"/>
    <property type="match status" value="1"/>
</dbReference>
<dbReference type="InterPro" id="IPR011032">
    <property type="entry name" value="GroES-like_sf"/>
</dbReference>
<evidence type="ECO:0000313" key="4">
    <source>
        <dbReference type="Proteomes" id="UP000475666"/>
    </source>
</evidence>
<dbReference type="InterPro" id="IPR013149">
    <property type="entry name" value="ADH-like_C"/>
</dbReference>
<evidence type="ECO:0000256" key="1">
    <source>
        <dbReference type="ARBA" id="ARBA00023002"/>
    </source>
</evidence>
<sequence length="341" mass="35748">MLATNRQWVLTRRPRGDLDPSRPDCFELRVGPAPEPGPGQVLVRVDWLSIDPTQRGWLNDGPNYRAPVGLGEVMRGGGVGEVVASNVPALPTGTQVYGELGWQDYAVGAPDGLYGVHPVPPGVEPRTMLGLFGATGLTAYFGMTDVGRPGPGETVVVSAAAGATGSIAAQIAKARGARVIGIAGGERKCRWAVETAGLDACVDHTWDDVPAELARLAPDGVDVYFDNVGGALLEAVLDRLALRARVVVCGGVASGYRGESPATGPRNYLQLGLRRARMEGFVFLDHVDRFPEAFGALATWSAKGDIVLAESVAEGLAQAPAALAGLFRGHNLGKQLVRVRG</sequence>
<accession>A0A6G3T7N7</accession>
<dbReference type="Pfam" id="PF00107">
    <property type="entry name" value="ADH_zinc_N"/>
    <property type="match status" value="1"/>
</dbReference>
<dbReference type="PANTHER" id="PTHR43205:SF7">
    <property type="entry name" value="PROSTAGLANDIN REDUCTASE 1"/>
    <property type="match status" value="1"/>
</dbReference>
<dbReference type="SMART" id="SM00829">
    <property type="entry name" value="PKS_ER"/>
    <property type="match status" value="1"/>
</dbReference>
<dbReference type="PANTHER" id="PTHR43205">
    <property type="entry name" value="PROSTAGLANDIN REDUCTASE"/>
    <property type="match status" value="1"/>
</dbReference>
<dbReference type="Gene3D" id="3.90.180.10">
    <property type="entry name" value="Medium-chain alcohol dehydrogenases, catalytic domain"/>
    <property type="match status" value="1"/>
</dbReference>
<evidence type="ECO:0000313" key="3">
    <source>
        <dbReference type="EMBL" id="NEC32566.1"/>
    </source>
</evidence>
<feature type="domain" description="Enoyl reductase (ER)" evidence="2">
    <location>
        <begin position="16"/>
        <end position="337"/>
    </location>
</feature>